<evidence type="ECO:0000256" key="2">
    <source>
        <dbReference type="ARBA" id="ARBA00023002"/>
    </source>
</evidence>
<evidence type="ECO:0000256" key="1">
    <source>
        <dbReference type="ARBA" id="ARBA00006484"/>
    </source>
</evidence>
<organism evidence="3">
    <name type="scientific">bioreactor metagenome</name>
    <dbReference type="NCBI Taxonomy" id="1076179"/>
    <lineage>
        <taxon>unclassified sequences</taxon>
        <taxon>metagenomes</taxon>
        <taxon>ecological metagenomes</taxon>
    </lineage>
</organism>
<evidence type="ECO:0000313" key="3">
    <source>
        <dbReference type="EMBL" id="MPM13512.1"/>
    </source>
</evidence>
<sequence>MTNLFDLTGRRAIVTGGTRGLGHGMAEGLMEAGASVVIFGSTDKAESVAAEFRARGFNCHGLKVDLASAEEREQGFYKAVELLGGLDILLNAAGIQRRHPCEQFPAEDWNAVIEVNLTAPFTLCQLAAREFLKKAEPSGKIINIASMLSFFGGFTVPAYAAAKGGVAQFSKDMCNELAGRNINVNCSAPGYMDTEMNTALTDPTNPRYKEITDRIPAHRWGTGQDMKGAAIFLASRASDYLNGAVIPVDGGYLVK</sequence>
<dbReference type="Gene3D" id="3.40.50.720">
    <property type="entry name" value="NAD(P)-binding Rossmann-like Domain"/>
    <property type="match status" value="1"/>
</dbReference>
<comment type="similarity">
    <text evidence="1">Belongs to the short-chain dehydrogenases/reductases (SDR) family.</text>
</comment>
<dbReference type="EC" id="1.1.1.127" evidence="3"/>
<dbReference type="Pfam" id="PF00106">
    <property type="entry name" value="adh_short"/>
    <property type="match status" value="1"/>
</dbReference>
<dbReference type="PANTHER" id="PTHR42760">
    <property type="entry name" value="SHORT-CHAIN DEHYDROGENASES/REDUCTASES FAMILY MEMBER"/>
    <property type="match status" value="1"/>
</dbReference>
<keyword evidence="2 3" id="KW-0560">Oxidoreductase</keyword>
<dbReference type="PANTHER" id="PTHR42760:SF5">
    <property type="entry name" value="2-DEHYDRO-3-DEOXY-D-GLUCONATE 5-DEHYDROGENASE"/>
    <property type="match status" value="1"/>
</dbReference>
<dbReference type="AlphaFoldDB" id="A0A644XBC6"/>
<gene>
    <name evidence="3" type="primary">kduD_10</name>
    <name evidence="3" type="ORF">SDC9_59869</name>
</gene>
<dbReference type="EMBL" id="VSSQ01002130">
    <property type="protein sequence ID" value="MPM13512.1"/>
    <property type="molecule type" value="Genomic_DNA"/>
</dbReference>
<dbReference type="InterPro" id="IPR002347">
    <property type="entry name" value="SDR_fam"/>
</dbReference>
<dbReference type="GO" id="GO:0047001">
    <property type="term" value="F:2-dehydro-3-deoxy-D-gluconate 5-dehydrogenase activity"/>
    <property type="evidence" value="ECO:0007669"/>
    <property type="project" value="UniProtKB-EC"/>
</dbReference>
<accession>A0A644XBC6</accession>
<proteinExistence type="inferred from homology"/>
<dbReference type="PRINTS" id="PR00081">
    <property type="entry name" value="GDHRDH"/>
</dbReference>
<dbReference type="InterPro" id="IPR020904">
    <property type="entry name" value="Sc_DH/Rdtase_CS"/>
</dbReference>
<comment type="caution">
    <text evidence="3">The sequence shown here is derived from an EMBL/GenBank/DDBJ whole genome shotgun (WGS) entry which is preliminary data.</text>
</comment>
<name>A0A644XBC6_9ZZZZ</name>
<protein>
    <submittedName>
        <fullName evidence="3">2-dehydro-3-deoxy-D-gluconate 5-dehydrogenase</fullName>
        <ecNumber evidence="3">1.1.1.127</ecNumber>
    </submittedName>
</protein>
<reference evidence="3" key="1">
    <citation type="submission" date="2019-08" db="EMBL/GenBank/DDBJ databases">
        <authorList>
            <person name="Kucharzyk K."/>
            <person name="Murdoch R.W."/>
            <person name="Higgins S."/>
            <person name="Loffler F."/>
        </authorList>
    </citation>
    <scope>NUCLEOTIDE SEQUENCE</scope>
</reference>
<dbReference type="InterPro" id="IPR036291">
    <property type="entry name" value="NAD(P)-bd_dom_sf"/>
</dbReference>
<dbReference type="SUPFAM" id="SSF51735">
    <property type="entry name" value="NAD(P)-binding Rossmann-fold domains"/>
    <property type="match status" value="1"/>
</dbReference>
<dbReference type="PRINTS" id="PR00080">
    <property type="entry name" value="SDRFAMILY"/>
</dbReference>
<dbReference type="PROSITE" id="PS00061">
    <property type="entry name" value="ADH_SHORT"/>
    <property type="match status" value="1"/>
</dbReference>
<dbReference type="FunFam" id="3.40.50.720:FF:000084">
    <property type="entry name" value="Short-chain dehydrogenase reductase"/>
    <property type="match status" value="1"/>
</dbReference>